<dbReference type="EMBL" id="CADEHS020000002">
    <property type="protein sequence ID" value="CAG9937708.1"/>
    <property type="molecule type" value="Genomic_DNA"/>
</dbReference>
<reference evidence="1" key="1">
    <citation type="submission" date="2020-04" db="EMBL/GenBank/DDBJ databases">
        <authorList>
            <person name="Broberg M."/>
        </authorList>
    </citation>
    <scope>NUCLEOTIDE SEQUENCE</scope>
</reference>
<sequence length="72" mass="8322">MQSEDQDSWRVVGLDDHPATRKERMEKNERLQRRIDEKIPLQERITTKTGPGGLLTLEQNPQRTNNDTGPVP</sequence>
<proteinExistence type="predicted"/>
<organism evidence="1 2">
    <name type="scientific">Clonostachys rosea f. rosea IK726</name>
    <dbReference type="NCBI Taxonomy" id="1349383"/>
    <lineage>
        <taxon>Eukaryota</taxon>
        <taxon>Fungi</taxon>
        <taxon>Dikarya</taxon>
        <taxon>Ascomycota</taxon>
        <taxon>Pezizomycotina</taxon>
        <taxon>Sordariomycetes</taxon>
        <taxon>Hypocreomycetidae</taxon>
        <taxon>Hypocreales</taxon>
        <taxon>Bionectriaceae</taxon>
        <taxon>Clonostachys</taxon>
    </lineage>
</organism>
<dbReference type="Proteomes" id="UP000836387">
    <property type="component" value="Unassembled WGS sequence"/>
</dbReference>
<evidence type="ECO:0000313" key="2">
    <source>
        <dbReference type="Proteomes" id="UP000836387"/>
    </source>
</evidence>
<evidence type="ECO:0000313" key="1">
    <source>
        <dbReference type="EMBL" id="CAG9937708.1"/>
    </source>
</evidence>
<reference evidence="1" key="2">
    <citation type="submission" date="2021-10" db="EMBL/GenBank/DDBJ databases">
        <authorList>
            <person name="Piombo E."/>
        </authorList>
    </citation>
    <scope>NUCLEOTIDE SEQUENCE</scope>
</reference>
<comment type="caution">
    <text evidence="1">The sequence shown here is derived from an EMBL/GenBank/DDBJ whole genome shotgun (WGS) entry which is preliminary data.</text>
</comment>
<name>A0ACA9T9Y5_BIOOC</name>
<accession>A0ACA9T9Y5</accession>
<protein>
    <submittedName>
        <fullName evidence="1">Uncharacterized protein</fullName>
    </submittedName>
</protein>
<gene>
    <name evidence="1" type="ORF">CRV2_00006124</name>
</gene>
<keyword evidence="2" id="KW-1185">Reference proteome</keyword>